<reference evidence="2" key="1">
    <citation type="submission" date="2020-02" db="EMBL/GenBank/DDBJ databases">
        <authorList>
            <person name="Meier V. D."/>
        </authorList>
    </citation>
    <scope>NUCLEOTIDE SEQUENCE</scope>
    <source>
        <strain evidence="2">AVDCRST_MAG64</strain>
    </source>
</reference>
<feature type="region of interest" description="Disordered" evidence="1">
    <location>
        <begin position="1"/>
        <end position="49"/>
    </location>
</feature>
<evidence type="ECO:0000313" key="2">
    <source>
        <dbReference type="EMBL" id="CAA9422508.1"/>
    </source>
</evidence>
<proteinExistence type="predicted"/>
<name>A0A6J4PY04_9BACT</name>
<protein>
    <submittedName>
        <fullName evidence="2">Uncharacterized protein</fullName>
    </submittedName>
</protein>
<sequence length="49" mass="5443">MWFNAGETLGGRADGVNAKTRRPRGKSAKRELGSRFADLLSRRRVSRPG</sequence>
<gene>
    <name evidence="2" type="ORF">AVDCRST_MAG64-2975</name>
</gene>
<evidence type="ECO:0000256" key="1">
    <source>
        <dbReference type="SAM" id="MobiDB-lite"/>
    </source>
</evidence>
<dbReference type="EMBL" id="CADCUQ010000678">
    <property type="protein sequence ID" value="CAA9422508.1"/>
    <property type="molecule type" value="Genomic_DNA"/>
</dbReference>
<organism evidence="2">
    <name type="scientific">uncultured Phycisphaerae bacterium</name>
    <dbReference type="NCBI Taxonomy" id="904963"/>
    <lineage>
        <taxon>Bacteria</taxon>
        <taxon>Pseudomonadati</taxon>
        <taxon>Planctomycetota</taxon>
        <taxon>Phycisphaerae</taxon>
        <taxon>environmental samples</taxon>
    </lineage>
</organism>
<dbReference type="AlphaFoldDB" id="A0A6J4PY04"/>
<accession>A0A6J4PY04</accession>